<dbReference type="EMBL" id="NJHN03000039">
    <property type="protein sequence ID" value="KAH9421640.1"/>
    <property type="molecule type" value="Genomic_DNA"/>
</dbReference>
<organism evidence="2 3">
    <name type="scientific">Dermatophagoides pteronyssinus</name>
    <name type="common">European house dust mite</name>
    <dbReference type="NCBI Taxonomy" id="6956"/>
    <lineage>
        <taxon>Eukaryota</taxon>
        <taxon>Metazoa</taxon>
        <taxon>Ecdysozoa</taxon>
        <taxon>Arthropoda</taxon>
        <taxon>Chelicerata</taxon>
        <taxon>Arachnida</taxon>
        <taxon>Acari</taxon>
        <taxon>Acariformes</taxon>
        <taxon>Sarcoptiformes</taxon>
        <taxon>Astigmata</taxon>
        <taxon>Psoroptidia</taxon>
        <taxon>Analgoidea</taxon>
        <taxon>Pyroglyphidae</taxon>
        <taxon>Dermatophagoidinae</taxon>
        <taxon>Dermatophagoides</taxon>
    </lineage>
</organism>
<feature type="region of interest" description="Disordered" evidence="1">
    <location>
        <begin position="420"/>
        <end position="446"/>
    </location>
</feature>
<evidence type="ECO:0000313" key="3">
    <source>
        <dbReference type="Proteomes" id="UP000887458"/>
    </source>
</evidence>
<proteinExistence type="predicted"/>
<dbReference type="Proteomes" id="UP000887458">
    <property type="component" value="Unassembled WGS sequence"/>
</dbReference>
<comment type="caution">
    <text evidence="2">The sequence shown here is derived from an EMBL/GenBank/DDBJ whole genome shotgun (WGS) entry which is preliminary data.</text>
</comment>
<feature type="compositionally biased region" description="Basic and acidic residues" evidence="1">
    <location>
        <begin position="115"/>
        <end position="130"/>
    </location>
</feature>
<evidence type="ECO:0000256" key="1">
    <source>
        <dbReference type="SAM" id="MobiDB-lite"/>
    </source>
</evidence>
<accession>A0ABQ8JG92</accession>
<reference evidence="2 3" key="1">
    <citation type="journal article" date="2018" name="J. Allergy Clin. Immunol.">
        <title>High-quality assembly of Dermatophagoides pteronyssinus genome and transcriptome reveals a wide range of novel allergens.</title>
        <authorList>
            <person name="Liu X.Y."/>
            <person name="Yang K.Y."/>
            <person name="Wang M.Q."/>
            <person name="Kwok J.S."/>
            <person name="Zeng X."/>
            <person name="Yang Z."/>
            <person name="Xiao X.J."/>
            <person name="Lau C.P."/>
            <person name="Li Y."/>
            <person name="Huang Z.M."/>
            <person name="Ba J.G."/>
            <person name="Yim A.K."/>
            <person name="Ouyang C.Y."/>
            <person name="Ngai S.M."/>
            <person name="Chan T.F."/>
            <person name="Leung E.L."/>
            <person name="Liu L."/>
            <person name="Liu Z.G."/>
            <person name="Tsui S.K."/>
        </authorList>
    </citation>
    <scope>NUCLEOTIDE SEQUENCE [LARGE SCALE GENOMIC DNA]</scope>
    <source>
        <strain evidence="2">Derp</strain>
    </source>
</reference>
<gene>
    <name evidence="2" type="ORF">DERP_009044</name>
</gene>
<keyword evidence="3" id="KW-1185">Reference proteome</keyword>
<sequence length="496" mass="58086">MDNSSTNHNQNADQQRNEDEKKLENYCRQACCLLDEIGATNFLYQIRRIKDYATEIFKDFRYDIEKSYSMINDNDPGVDDDKSQIKTSGDEYDPGEKITDIGEVIDELTPDGDNDDKNNDGGSTDDKNVDNVENDFLKDLQENFEKNLKITKSNTIINDKMPFAILLMLHRMAKTLKEGIEKLLQEKDLNIDTLPKNLLNIQMKIMLFEDQYNQQIINLKSKINEKLMKKFRFIRSFFQIFRKELLLFLDFLTTIRSKTFPQPGPFYERHLLFKYWRGEYLGKNFRQYQSFTRMFINRMHTFLYLIEEELIDGHHTKNLEQAVRLFISNDDDYSINDDLLYQIPIIDEIFHYANTLLKFESDRANLILNDDNYFNNYGNNDHDHNHDANNNYPFLFSDLTITTDNLATCGFSFFDPKSDNDDDNNDNNVSTSVANPKNLDNNVQSSFADPKIATNAADICREYIFSDSENDDAPVSFSDLKNDSLFSFTNFKNVKK</sequence>
<evidence type="ECO:0000313" key="2">
    <source>
        <dbReference type="EMBL" id="KAH9421640.1"/>
    </source>
</evidence>
<protein>
    <submittedName>
        <fullName evidence="2">Uncharacterized protein</fullName>
    </submittedName>
</protein>
<feature type="compositionally biased region" description="Polar residues" evidence="1">
    <location>
        <begin position="429"/>
        <end position="446"/>
    </location>
</feature>
<feature type="region of interest" description="Disordered" evidence="1">
    <location>
        <begin position="69"/>
        <end position="130"/>
    </location>
</feature>
<feature type="compositionally biased region" description="Acidic residues" evidence="1">
    <location>
        <begin position="103"/>
        <end position="114"/>
    </location>
</feature>
<reference evidence="2 3" key="2">
    <citation type="journal article" date="2022" name="Mol. Biol. Evol.">
        <title>Comparative Genomics Reveals Insights into the Divergent Evolution of Astigmatic Mites and Household Pest Adaptations.</title>
        <authorList>
            <person name="Xiong Q."/>
            <person name="Wan A.T."/>
            <person name="Liu X."/>
            <person name="Fung C.S."/>
            <person name="Xiao X."/>
            <person name="Malainual N."/>
            <person name="Hou J."/>
            <person name="Wang L."/>
            <person name="Wang M."/>
            <person name="Yang K.Y."/>
            <person name="Cui Y."/>
            <person name="Leung E.L."/>
            <person name="Nong W."/>
            <person name="Shin S.K."/>
            <person name="Au S.W."/>
            <person name="Jeong K.Y."/>
            <person name="Chew F.T."/>
            <person name="Hui J.H."/>
            <person name="Leung T.F."/>
            <person name="Tungtrongchitr A."/>
            <person name="Zhong N."/>
            <person name="Liu Z."/>
            <person name="Tsui S.K."/>
        </authorList>
    </citation>
    <scope>NUCLEOTIDE SEQUENCE [LARGE SCALE GENOMIC DNA]</scope>
    <source>
        <strain evidence="2">Derp</strain>
    </source>
</reference>
<name>A0ABQ8JG92_DERPT</name>